<dbReference type="AlphaFoldDB" id="A0A9K3K4E8"/>
<name>A0A9K3K4E8_9STRA</name>
<feature type="region of interest" description="Disordered" evidence="1">
    <location>
        <begin position="1"/>
        <end position="54"/>
    </location>
</feature>
<evidence type="ECO:0000313" key="2">
    <source>
        <dbReference type="EMBL" id="KAG7336936.1"/>
    </source>
</evidence>
<feature type="compositionally biased region" description="Basic and acidic residues" evidence="1">
    <location>
        <begin position="199"/>
        <end position="213"/>
    </location>
</feature>
<dbReference type="EMBL" id="JAGRRH010000100">
    <property type="protein sequence ID" value="KAG7336936.1"/>
    <property type="molecule type" value="Genomic_DNA"/>
</dbReference>
<feature type="region of interest" description="Disordered" evidence="1">
    <location>
        <begin position="114"/>
        <end position="177"/>
    </location>
</feature>
<feature type="region of interest" description="Disordered" evidence="1">
    <location>
        <begin position="59"/>
        <end position="78"/>
    </location>
</feature>
<dbReference type="EMBL" id="JAGRRH010000013">
    <property type="protein sequence ID" value="KAG7361329.1"/>
    <property type="molecule type" value="Genomic_DNA"/>
</dbReference>
<comment type="caution">
    <text evidence="2">The sequence shown here is derived from an EMBL/GenBank/DDBJ whole genome shotgun (WGS) entry which is preliminary data.</text>
</comment>
<feature type="compositionally biased region" description="Basic and acidic residues" evidence="1">
    <location>
        <begin position="164"/>
        <end position="175"/>
    </location>
</feature>
<accession>A0A9K3K4E8</accession>
<gene>
    <name evidence="2" type="ORF">IV203_017709</name>
    <name evidence="3" type="ORF">IV203_036429</name>
</gene>
<proteinExistence type="predicted"/>
<reference evidence="2" key="2">
    <citation type="submission" date="2021-04" db="EMBL/GenBank/DDBJ databases">
        <authorList>
            <person name="Podell S."/>
        </authorList>
    </citation>
    <scope>NUCLEOTIDE SEQUENCE</scope>
    <source>
        <strain evidence="2">Hildebrandi</strain>
    </source>
</reference>
<evidence type="ECO:0000256" key="1">
    <source>
        <dbReference type="SAM" id="MobiDB-lite"/>
    </source>
</evidence>
<protein>
    <submittedName>
        <fullName evidence="2">Uncharacterized protein</fullName>
    </submittedName>
</protein>
<feature type="region of interest" description="Disordered" evidence="1">
    <location>
        <begin position="199"/>
        <end position="219"/>
    </location>
</feature>
<keyword evidence="4" id="KW-1185">Reference proteome</keyword>
<organism evidence="2 4">
    <name type="scientific">Nitzschia inconspicua</name>
    <dbReference type="NCBI Taxonomy" id="303405"/>
    <lineage>
        <taxon>Eukaryota</taxon>
        <taxon>Sar</taxon>
        <taxon>Stramenopiles</taxon>
        <taxon>Ochrophyta</taxon>
        <taxon>Bacillariophyta</taxon>
        <taxon>Bacillariophyceae</taxon>
        <taxon>Bacillariophycidae</taxon>
        <taxon>Bacillariales</taxon>
        <taxon>Bacillariaceae</taxon>
        <taxon>Nitzschia</taxon>
    </lineage>
</organism>
<feature type="compositionally biased region" description="Basic and acidic residues" evidence="1">
    <location>
        <begin position="62"/>
        <end position="74"/>
    </location>
</feature>
<feature type="compositionally biased region" description="Basic and acidic residues" evidence="1">
    <location>
        <begin position="310"/>
        <end position="331"/>
    </location>
</feature>
<reference evidence="2" key="1">
    <citation type="journal article" date="2021" name="Sci. Rep.">
        <title>Diploid genomic architecture of Nitzschia inconspicua, an elite biomass production diatom.</title>
        <authorList>
            <person name="Oliver A."/>
            <person name="Podell S."/>
            <person name="Pinowska A."/>
            <person name="Traller J.C."/>
            <person name="Smith S.R."/>
            <person name="McClure R."/>
            <person name="Beliaev A."/>
            <person name="Bohutskyi P."/>
            <person name="Hill E.A."/>
            <person name="Rabines A."/>
            <person name="Zheng H."/>
            <person name="Allen L.Z."/>
            <person name="Kuo A."/>
            <person name="Grigoriev I.V."/>
            <person name="Allen A.E."/>
            <person name="Hazlebeck D."/>
            <person name="Allen E.E."/>
        </authorList>
    </citation>
    <scope>NUCLEOTIDE SEQUENCE</scope>
    <source>
        <strain evidence="2">Hildebrandi</strain>
    </source>
</reference>
<evidence type="ECO:0000313" key="3">
    <source>
        <dbReference type="EMBL" id="KAG7361329.1"/>
    </source>
</evidence>
<feature type="region of interest" description="Disordered" evidence="1">
    <location>
        <begin position="296"/>
        <end position="361"/>
    </location>
</feature>
<sequence length="473" mass="53817">MPRFRSFIQSRLARETTGKGGSDSSIRRRFPSMDRKLGGGLRKRKDDFSSMSDITKANTAESIKKEIPKTRDQTELGEESIEESRIIVNDTAMFKDTDNFWTKDYNPLDYFEIEESRDDVPNNSNDFDGVSDLEDPINQDTREKMSLPDNVLKSQIEDDSVTDGEERNETNHDDESTVMTFQETFSISLILDSRLPISRSKEEVPRAESRAEGNDLAATDSRASVETEVWDLGALARLLRFVHCTGEDSFVPDDTPDLQKKSIPKNLLEEARASKTNNPQRYFMTGDKRVLIREDFHSDGSEKLPNSGTEKIKEESCSDDFEKISNSRSTHESICSAFSSPSRRGRRTTRPKSPMSTNREVDSMIEIIGSDQKEEMDLQDHNNDTKHSSDLQYSISDKEVFDGTGSSPDKKPRQDFDFSAYTTIPWTGRSSPIILRDYQTMLPDNLAPMARLRYCSHISGKYGLLVTKERCYV</sequence>
<evidence type="ECO:0000313" key="4">
    <source>
        <dbReference type="Proteomes" id="UP000693970"/>
    </source>
</evidence>
<dbReference type="Proteomes" id="UP000693970">
    <property type="component" value="Unassembled WGS sequence"/>
</dbReference>